<evidence type="ECO:0000256" key="4">
    <source>
        <dbReference type="ARBA" id="ARBA00022989"/>
    </source>
</evidence>
<dbReference type="PANTHER" id="PTHR10165:SF154">
    <property type="entry name" value="PAP2 DOMAIN PROTEIN (AFU_ORTHOLOGUE AFUA_1G09730)"/>
    <property type="match status" value="1"/>
</dbReference>
<keyword evidence="3 6" id="KW-0812">Transmembrane</keyword>
<sequence length="136" mass="15106">MVERGICQQGDQALLNDAFRSFPSGYATVAFAGLWYLSLWLCEQFGLYPFVSTAGPEPLEIGESSEPLLSESEMRRPASRQLPLYYLFLPYLPLGVAIFIAGTRFFDFRNHGIDVVAGSAAGMAVGHVGWKWRLPK</sequence>
<evidence type="ECO:0000313" key="8">
    <source>
        <dbReference type="EMBL" id="KAF2479823.1"/>
    </source>
</evidence>
<name>A0A6A6PJY1_9PEZI</name>
<evidence type="ECO:0000256" key="5">
    <source>
        <dbReference type="ARBA" id="ARBA00023136"/>
    </source>
</evidence>
<dbReference type="GeneID" id="54475452"/>
<comment type="similarity">
    <text evidence="2">Belongs to the PA-phosphatase related phosphoesterase family.</text>
</comment>
<dbReference type="AlphaFoldDB" id="A0A6A6PJY1"/>
<comment type="subcellular location">
    <subcellularLocation>
        <location evidence="1">Membrane</location>
        <topology evidence="1">Multi-pass membrane protein</topology>
    </subcellularLocation>
</comment>
<dbReference type="GO" id="GO:0008195">
    <property type="term" value="F:phosphatidate phosphatase activity"/>
    <property type="evidence" value="ECO:0007669"/>
    <property type="project" value="TreeGrafter"/>
</dbReference>
<keyword evidence="9" id="KW-1185">Reference proteome</keyword>
<evidence type="ECO:0000256" key="3">
    <source>
        <dbReference type="ARBA" id="ARBA00022692"/>
    </source>
</evidence>
<evidence type="ECO:0000256" key="6">
    <source>
        <dbReference type="SAM" id="Phobius"/>
    </source>
</evidence>
<dbReference type="InterPro" id="IPR036938">
    <property type="entry name" value="PAP2/HPO_sf"/>
</dbReference>
<dbReference type="Pfam" id="PF01569">
    <property type="entry name" value="PAP2"/>
    <property type="match status" value="1"/>
</dbReference>
<dbReference type="InterPro" id="IPR000326">
    <property type="entry name" value="PAP2/HPO"/>
</dbReference>
<dbReference type="InterPro" id="IPR043216">
    <property type="entry name" value="PAP-like"/>
</dbReference>
<dbReference type="GO" id="GO:0016020">
    <property type="term" value="C:membrane"/>
    <property type="evidence" value="ECO:0007669"/>
    <property type="project" value="UniProtKB-SubCell"/>
</dbReference>
<accession>A0A6A6PJY1</accession>
<evidence type="ECO:0000256" key="1">
    <source>
        <dbReference type="ARBA" id="ARBA00004141"/>
    </source>
</evidence>
<reference evidence="8" key="1">
    <citation type="journal article" date="2020" name="Stud. Mycol.">
        <title>101 Dothideomycetes genomes: a test case for predicting lifestyles and emergence of pathogens.</title>
        <authorList>
            <person name="Haridas S."/>
            <person name="Albert R."/>
            <person name="Binder M."/>
            <person name="Bloem J."/>
            <person name="Labutti K."/>
            <person name="Salamov A."/>
            <person name="Andreopoulos B."/>
            <person name="Baker S."/>
            <person name="Barry K."/>
            <person name="Bills G."/>
            <person name="Bluhm B."/>
            <person name="Cannon C."/>
            <person name="Castanera R."/>
            <person name="Culley D."/>
            <person name="Daum C."/>
            <person name="Ezra D."/>
            <person name="Gonzalez J."/>
            <person name="Henrissat B."/>
            <person name="Kuo A."/>
            <person name="Liang C."/>
            <person name="Lipzen A."/>
            <person name="Lutzoni F."/>
            <person name="Magnuson J."/>
            <person name="Mondo S."/>
            <person name="Nolan M."/>
            <person name="Ohm R."/>
            <person name="Pangilinan J."/>
            <person name="Park H.-J."/>
            <person name="Ramirez L."/>
            <person name="Alfaro M."/>
            <person name="Sun H."/>
            <person name="Tritt A."/>
            <person name="Yoshinaga Y."/>
            <person name="Zwiers L.-H."/>
            <person name="Turgeon B."/>
            <person name="Goodwin S."/>
            <person name="Spatafora J."/>
            <person name="Crous P."/>
            <person name="Grigoriev I."/>
        </authorList>
    </citation>
    <scope>NUCLEOTIDE SEQUENCE</scope>
    <source>
        <strain evidence="8">CBS 113389</strain>
    </source>
</reference>
<evidence type="ECO:0000256" key="2">
    <source>
        <dbReference type="ARBA" id="ARBA00008816"/>
    </source>
</evidence>
<dbReference type="EMBL" id="MU001640">
    <property type="protein sequence ID" value="KAF2479823.1"/>
    <property type="molecule type" value="Genomic_DNA"/>
</dbReference>
<dbReference type="SUPFAM" id="SSF48317">
    <property type="entry name" value="Acid phosphatase/Vanadium-dependent haloperoxidase"/>
    <property type="match status" value="1"/>
</dbReference>
<gene>
    <name evidence="8" type="ORF">BDY17DRAFT_302741</name>
</gene>
<evidence type="ECO:0000313" key="9">
    <source>
        <dbReference type="Proteomes" id="UP000799767"/>
    </source>
</evidence>
<dbReference type="Proteomes" id="UP000799767">
    <property type="component" value="Unassembled WGS sequence"/>
</dbReference>
<dbReference type="OrthoDB" id="8907274at2759"/>
<feature type="domain" description="Phosphatidic acid phosphatase type 2/haloperoxidase" evidence="7">
    <location>
        <begin position="14"/>
        <end position="133"/>
    </location>
</feature>
<keyword evidence="5 6" id="KW-0472">Membrane</keyword>
<dbReference type="GO" id="GO:0046839">
    <property type="term" value="P:phospholipid dephosphorylation"/>
    <property type="evidence" value="ECO:0007669"/>
    <property type="project" value="TreeGrafter"/>
</dbReference>
<organism evidence="8 9">
    <name type="scientific">Neohortaea acidophila</name>
    <dbReference type="NCBI Taxonomy" id="245834"/>
    <lineage>
        <taxon>Eukaryota</taxon>
        <taxon>Fungi</taxon>
        <taxon>Dikarya</taxon>
        <taxon>Ascomycota</taxon>
        <taxon>Pezizomycotina</taxon>
        <taxon>Dothideomycetes</taxon>
        <taxon>Dothideomycetidae</taxon>
        <taxon>Mycosphaerellales</taxon>
        <taxon>Teratosphaeriaceae</taxon>
        <taxon>Neohortaea</taxon>
    </lineage>
</organism>
<dbReference type="GO" id="GO:0006644">
    <property type="term" value="P:phospholipid metabolic process"/>
    <property type="evidence" value="ECO:0007669"/>
    <property type="project" value="InterPro"/>
</dbReference>
<feature type="transmembrane region" description="Helical" evidence="6">
    <location>
        <begin position="84"/>
        <end position="106"/>
    </location>
</feature>
<dbReference type="Gene3D" id="1.20.144.10">
    <property type="entry name" value="Phosphatidic acid phosphatase type 2/haloperoxidase"/>
    <property type="match status" value="1"/>
</dbReference>
<protein>
    <recommendedName>
        <fullName evidence="7">Phosphatidic acid phosphatase type 2/haloperoxidase domain-containing protein</fullName>
    </recommendedName>
</protein>
<keyword evidence="4 6" id="KW-1133">Transmembrane helix</keyword>
<proteinExistence type="inferred from homology"/>
<evidence type="ECO:0000259" key="7">
    <source>
        <dbReference type="Pfam" id="PF01569"/>
    </source>
</evidence>
<dbReference type="RefSeq" id="XP_033586393.1">
    <property type="nucleotide sequence ID" value="XM_033734450.1"/>
</dbReference>
<dbReference type="PANTHER" id="PTHR10165">
    <property type="entry name" value="LIPID PHOSPHATE PHOSPHATASE"/>
    <property type="match status" value="1"/>
</dbReference>